<dbReference type="CDD" id="cd20653">
    <property type="entry name" value="CYP81"/>
    <property type="match status" value="1"/>
</dbReference>
<keyword evidence="7 12" id="KW-0560">Oxidoreductase</keyword>
<evidence type="ECO:0000256" key="12">
    <source>
        <dbReference type="RuleBase" id="RU000461"/>
    </source>
</evidence>
<keyword evidence="5 11" id="KW-0479">Metal-binding</keyword>
<reference evidence="13 14" key="1">
    <citation type="journal article" date="2020" name="Nat. Commun.">
        <title>Genome of Tripterygium wilfordii and identification of cytochrome P450 involved in triptolide biosynthesis.</title>
        <authorList>
            <person name="Tu L."/>
            <person name="Su P."/>
            <person name="Zhang Z."/>
            <person name="Gao L."/>
            <person name="Wang J."/>
            <person name="Hu T."/>
            <person name="Zhou J."/>
            <person name="Zhang Y."/>
            <person name="Zhao Y."/>
            <person name="Liu Y."/>
            <person name="Song Y."/>
            <person name="Tong Y."/>
            <person name="Lu Y."/>
            <person name="Yang J."/>
            <person name="Xu C."/>
            <person name="Jia M."/>
            <person name="Peters R.J."/>
            <person name="Huang L."/>
            <person name="Gao W."/>
        </authorList>
    </citation>
    <scope>NUCLEOTIDE SEQUENCE [LARGE SCALE GENOMIC DNA]</scope>
    <source>
        <strain evidence="14">cv. XIE 37</strain>
        <tissue evidence="13">Leaf</tissue>
    </source>
</reference>
<sequence>MEDTVLYAVLSLLFLALAFKLYKSKTAHKNLPPSPPSLPILGHLHLLKPPLHRFYQQLSQKYGPVISLRFGSRLVVVVSSPSAVEECFTKNDITLANRPRLLIGKHISYNFSTIIAAPYGDHWRNLRRIGALEIFSTHRINTFASIRKDEVKRLLGKLSRSSGKKVELRSLLSNLTYNIIMREIAGKRYYGDEVENEEESRQFRELVASIVSVGGVSNKGDFLPIFNWISGRKFEKKLEGLAKNMDSFLQGLVDEQRSRRENSESMNTMIGHLLSLQEEQPEYYTDQIIKGLILIILIAGTDTSAVTLEWAMSNLVNHPEILKKARAELDDQVGQDRLIEESDLSKLPYLNNIISETLRLNPAAPLLIPHCASNDCSIAGYNVPRDTIVLINAWGIHRDPNLWSDPLSFKPERFESGEPESYKLLPFGLGRRACPGKGSAQRVMGLTLGTLIQCFEWERLTEEEVDMTEMNGSVMHKAVPLEALCIERPVVTKLFHETA</sequence>
<name>A0A7J7CWG9_TRIWF</name>
<evidence type="ECO:0000256" key="6">
    <source>
        <dbReference type="ARBA" id="ARBA00022989"/>
    </source>
</evidence>
<dbReference type="OrthoDB" id="1055148at2759"/>
<evidence type="ECO:0000256" key="7">
    <source>
        <dbReference type="ARBA" id="ARBA00023002"/>
    </source>
</evidence>
<evidence type="ECO:0000313" key="14">
    <source>
        <dbReference type="Proteomes" id="UP000593562"/>
    </source>
</evidence>
<evidence type="ECO:0000256" key="3">
    <source>
        <dbReference type="ARBA" id="ARBA00022617"/>
    </source>
</evidence>
<proteinExistence type="inferred from homology"/>
<keyword evidence="10" id="KW-0472">Membrane</keyword>
<evidence type="ECO:0000256" key="4">
    <source>
        <dbReference type="ARBA" id="ARBA00022692"/>
    </source>
</evidence>
<gene>
    <name evidence="13" type="ORF">HS088_TW13G01132</name>
</gene>
<dbReference type="PANTHER" id="PTHR47947:SF62">
    <property type="entry name" value="CYTOCHROME P450, FAMILY 81, SUBFAMILY D, POLYPEPTIDE 5"/>
    <property type="match status" value="1"/>
</dbReference>
<keyword evidence="6" id="KW-1133">Transmembrane helix</keyword>
<evidence type="ECO:0000256" key="8">
    <source>
        <dbReference type="ARBA" id="ARBA00023004"/>
    </source>
</evidence>
<feature type="binding site" description="axial binding residue" evidence="11">
    <location>
        <position position="434"/>
    </location>
    <ligand>
        <name>heme</name>
        <dbReference type="ChEBI" id="CHEBI:30413"/>
    </ligand>
    <ligandPart>
        <name>Fe</name>
        <dbReference type="ChEBI" id="CHEBI:18248"/>
    </ligandPart>
</feature>
<comment type="subcellular location">
    <subcellularLocation>
        <location evidence="1">Membrane</location>
        <topology evidence="1">Single-pass membrane protein</topology>
    </subcellularLocation>
</comment>
<dbReference type="Gene3D" id="1.10.630.10">
    <property type="entry name" value="Cytochrome P450"/>
    <property type="match status" value="1"/>
</dbReference>
<evidence type="ECO:0000256" key="2">
    <source>
        <dbReference type="ARBA" id="ARBA00010617"/>
    </source>
</evidence>
<dbReference type="GO" id="GO:0005506">
    <property type="term" value="F:iron ion binding"/>
    <property type="evidence" value="ECO:0007669"/>
    <property type="project" value="InterPro"/>
</dbReference>
<dbReference type="PANTHER" id="PTHR47947">
    <property type="entry name" value="CYTOCHROME P450 82C3-RELATED"/>
    <property type="match status" value="1"/>
</dbReference>
<evidence type="ECO:0000256" key="1">
    <source>
        <dbReference type="ARBA" id="ARBA00004167"/>
    </source>
</evidence>
<dbReference type="PROSITE" id="PS00086">
    <property type="entry name" value="CYTOCHROME_P450"/>
    <property type="match status" value="1"/>
</dbReference>
<dbReference type="PRINTS" id="PR00385">
    <property type="entry name" value="P450"/>
</dbReference>
<dbReference type="GO" id="GO:0004497">
    <property type="term" value="F:monooxygenase activity"/>
    <property type="evidence" value="ECO:0007669"/>
    <property type="project" value="UniProtKB-KW"/>
</dbReference>
<dbReference type="GO" id="GO:0020037">
    <property type="term" value="F:heme binding"/>
    <property type="evidence" value="ECO:0007669"/>
    <property type="project" value="InterPro"/>
</dbReference>
<dbReference type="EMBL" id="JAAARO010000013">
    <property type="protein sequence ID" value="KAF5738236.1"/>
    <property type="molecule type" value="Genomic_DNA"/>
</dbReference>
<comment type="similarity">
    <text evidence="2 12">Belongs to the cytochrome P450 family.</text>
</comment>
<dbReference type="AlphaFoldDB" id="A0A7J7CWG9"/>
<dbReference type="InterPro" id="IPR017972">
    <property type="entry name" value="Cyt_P450_CS"/>
</dbReference>
<comment type="caution">
    <text evidence="13">The sequence shown here is derived from an EMBL/GenBank/DDBJ whole genome shotgun (WGS) entry which is preliminary data.</text>
</comment>
<dbReference type="GO" id="GO:0016705">
    <property type="term" value="F:oxidoreductase activity, acting on paired donors, with incorporation or reduction of molecular oxygen"/>
    <property type="evidence" value="ECO:0007669"/>
    <property type="project" value="InterPro"/>
</dbReference>
<evidence type="ECO:0000256" key="10">
    <source>
        <dbReference type="ARBA" id="ARBA00023136"/>
    </source>
</evidence>
<dbReference type="InterPro" id="IPR001128">
    <property type="entry name" value="Cyt_P450"/>
</dbReference>
<evidence type="ECO:0000256" key="5">
    <source>
        <dbReference type="ARBA" id="ARBA00022723"/>
    </source>
</evidence>
<evidence type="ECO:0000313" key="13">
    <source>
        <dbReference type="EMBL" id="KAF5738236.1"/>
    </source>
</evidence>
<accession>A0A7J7CWG9</accession>
<dbReference type="GO" id="GO:0016020">
    <property type="term" value="C:membrane"/>
    <property type="evidence" value="ECO:0007669"/>
    <property type="project" value="UniProtKB-SubCell"/>
</dbReference>
<keyword evidence="3 11" id="KW-0349">Heme</keyword>
<dbReference type="InterPro" id="IPR050651">
    <property type="entry name" value="Plant_Cytochrome_P450_Monoox"/>
</dbReference>
<organism evidence="13 14">
    <name type="scientific">Tripterygium wilfordii</name>
    <name type="common">Thunder God vine</name>
    <dbReference type="NCBI Taxonomy" id="458696"/>
    <lineage>
        <taxon>Eukaryota</taxon>
        <taxon>Viridiplantae</taxon>
        <taxon>Streptophyta</taxon>
        <taxon>Embryophyta</taxon>
        <taxon>Tracheophyta</taxon>
        <taxon>Spermatophyta</taxon>
        <taxon>Magnoliopsida</taxon>
        <taxon>eudicotyledons</taxon>
        <taxon>Gunneridae</taxon>
        <taxon>Pentapetalae</taxon>
        <taxon>rosids</taxon>
        <taxon>fabids</taxon>
        <taxon>Celastrales</taxon>
        <taxon>Celastraceae</taxon>
        <taxon>Tripterygium</taxon>
    </lineage>
</organism>
<dbReference type="FunFam" id="1.10.630.10:FF:000023">
    <property type="entry name" value="Cytochrome P450 family protein"/>
    <property type="match status" value="1"/>
</dbReference>
<dbReference type="InterPro" id="IPR036396">
    <property type="entry name" value="Cyt_P450_sf"/>
</dbReference>
<dbReference type="PRINTS" id="PR00463">
    <property type="entry name" value="EP450I"/>
</dbReference>
<keyword evidence="4" id="KW-0812">Transmembrane</keyword>
<dbReference type="InParanoid" id="A0A7J7CWG9"/>
<evidence type="ECO:0000256" key="11">
    <source>
        <dbReference type="PIRSR" id="PIRSR602401-1"/>
    </source>
</evidence>
<dbReference type="Proteomes" id="UP000593562">
    <property type="component" value="Unassembled WGS sequence"/>
</dbReference>
<comment type="cofactor">
    <cofactor evidence="11">
        <name>heme</name>
        <dbReference type="ChEBI" id="CHEBI:30413"/>
    </cofactor>
</comment>
<keyword evidence="9 12" id="KW-0503">Monooxygenase</keyword>
<evidence type="ECO:0000256" key="9">
    <source>
        <dbReference type="ARBA" id="ARBA00023033"/>
    </source>
</evidence>
<protein>
    <submittedName>
        <fullName evidence="13">Uncharacterized protein</fullName>
    </submittedName>
</protein>
<keyword evidence="14" id="KW-1185">Reference proteome</keyword>
<dbReference type="SUPFAM" id="SSF48264">
    <property type="entry name" value="Cytochrome P450"/>
    <property type="match status" value="1"/>
</dbReference>
<dbReference type="InterPro" id="IPR002401">
    <property type="entry name" value="Cyt_P450_E_grp-I"/>
</dbReference>
<dbReference type="Pfam" id="PF00067">
    <property type="entry name" value="p450"/>
    <property type="match status" value="1"/>
</dbReference>
<keyword evidence="8 11" id="KW-0408">Iron</keyword>
<dbReference type="FunCoup" id="A0A7J7CWG9">
    <property type="interactions" value="231"/>
</dbReference>